<reference evidence="1" key="1">
    <citation type="journal article" date="2022" name="New Phytol.">
        <title>Evolutionary transition to the ectomycorrhizal habit in the genomes of a hyperdiverse lineage of mushroom-forming fungi.</title>
        <authorList>
            <person name="Looney B."/>
            <person name="Miyauchi S."/>
            <person name="Morin E."/>
            <person name="Drula E."/>
            <person name="Courty P.E."/>
            <person name="Kohler A."/>
            <person name="Kuo A."/>
            <person name="LaButti K."/>
            <person name="Pangilinan J."/>
            <person name="Lipzen A."/>
            <person name="Riley R."/>
            <person name="Andreopoulos W."/>
            <person name="He G."/>
            <person name="Johnson J."/>
            <person name="Nolan M."/>
            <person name="Tritt A."/>
            <person name="Barry K.W."/>
            <person name="Grigoriev I.V."/>
            <person name="Nagy L.G."/>
            <person name="Hibbett D."/>
            <person name="Henrissat B."/>
            <person name="Matheny P.B."/>
            <person name="Labbe J."/>
            <person name="Martin F.M."/>
        </authorList>
    </citation>
    <scope>NUCLEOTIDE SEQUENCE</scope>
    <source>
        <strain evidence="1">BPL690</strain>
    </source>
</reference>
<keyword evidence="2" id="KW-1185">Reference proteome</keyword>
<dbReference type="EMBL" id="WTXG01000242">
    <property type="protein sequence ID" value="KAI0290179.1"/>
    <property type="molecule type" value="Genomic_DNA"/>
</dbReference>
<dbReference type="Proteomes" id="UP001203297">
    <property type="component" value="Unassembled WGS sequence"/>
</dbReference>
<organism evidence="1 2">
    <name type="scientific">Multifurca ochricompacta</name>
    <dbReference type="NCBI Taxonomy" id="376703"/>
    <lineage>
        <taxon>Eukaryota</taxon>
        <taxon>Fungi</taxon>
        <taxon>Dikarya</taxon>
        <taxon>Basidiomycota</taxon>
        <taxon>Agaricomycotina</taxon>
        <taxon>Agaricomycetes</taxon>
        <taxon>Russulales</taxon>
        <taxon>Russulaceae</taxon>
        <taxon>Multifurca</taxon>
    </lineage>
</organism>
<dbReference type="AlphaFoldDB" id="A0AAD4LTB0"/>
<name>A0AAD4LTB0_9AGAM</name>
<accession>A0AAD4LTB0</accession>
<protein>
    <submittedName>
        <fullName evidence="1">Uncharacterized protein</fullName>
    </submittedName>
</protein>
<comment type="caution">
    <text evidence="1">The sequence shown here is derived from an EMBL/GenBank/DDBJ whole genome shotgun (WGS) entry which is preliminary data.</text>
</comment>
<gene>
    <name evidence="1" type="ORF">B0F90DRAFT_1787917</name>
</gene>
<proteinExistence type="predicted"/>
<evidence type="ECO:0000313" key="1">
    <source>
        <dbReference type="EMBL" id="KAI0290179.1"/>
    </source>
</evidence>
<sequence>MSENQPLFAIALHARNHSRTHFAPYTQECQPQRTFAARTSAGRPYETTSIPHIANTAASRTTKAAYSASLRSPSTPRITNETPTLYTEWINTALDDLRDPGVWAEVTRFCTATNDLDVTQQAVTATRKQIEITVQKVRTPTQELTRRNAYHRIYPHLTYLYAWQDRIRPNKLTRFTPHLEPRAVLQEDLTTHDALKHQRPRKVRASIRSCTTSLKLEDWTILDNHPTTARAATTNPAATDIQRRLGANVSLQKG</sequence>
<evidence type="ECO:0000313" key="2">
    <source>
        <dbReference type="Proteomes" id="UP001203297"/>
    </source>
</evidence>